<keyword evidence="4" id="KW-0805">Transcription regulation</keyword>
<feature type="region of interest" description="Disordered" evidence="8">
    <location>
        <begin position="237"/>
        <end position="312"/>
    </location>
</feature>
<comment type="caution">
    <text evidence="10">The sequence shown here is derived from an EMBL/GenBank/DDBJ whole genome shotgun (WGS) entry which is preliminary data.</text>
</comment>
<feature type="compositionally biased region" description="Basic and acidic residues" evidence="8">
    <location>
        <begin position="50"/>
        <end position="69"/>
    </location>
</feature>
<evidence type="ECO:0000256" key="5">
    <source>
        <dbReference type="ARBA" id="ARBA00023163"/>
    </source>
</evidence>
<comment type="subcellular location">
    <subcellularLocation>
        <location evidence="1">Nucleus</location>
    </subcellularLocation>
</comment>
<dbReference type="InterPro" id="IPR039853">
    <property type="entry name" value="Pinin"/>
</dbReference>
<feature type="domain" description="Pinin/SDK/MemA protein" evidence="9">
    <location>
        <begin position="96"/>
        <end position="213"/>
    </location>
</feature>
<feature type="compositionally biased region" description="Acidic residues" evidence="8">
    <location>
        <begin position="303"/>
        <end position="312"/>
    </location>
</feature>
<keyword evidence="11" id="KW-1185">Reference proteome</keyword>
<evidence type="ECO:0000256" key="6">
    <source>
        <dbReference type="ARBA" id="ARBA00023187"/>
    </source>
</evidence>
<accession>A0ABR0SEA9</accession>
<reference evidence="10 11" key="1">
    <citation type="submission" date="2024-01" db="EMBL/GenBank/DDBJ databases">
        <title>Complete genome of Cladobotryum mycophilum ATHUM6906.</title>
        <authorList>
            <person name="Christinaki A.C."/>
            <person name="Myridakis A.I."/>
            <person name="Kouvelis V.N."/>
        </authorList>
    </citation>
    <scope>NUCLEOTIDE SEQUENCE [LARGE SCALE GENOMIC DNA]</scope>
    <source>
        <strain evidence="10 11">ATHUM6906</strain>
    </source>
</reference>
<evidence type="ECO:0000256" key="8">
    <source>
        <dbReference type="SAM" id="MobiDB-lite"/>
    </source>
</evidence>
<dbReference type="PANTHER" id="PTHR12707:SF0">
    <property type="entry name" value="PININ"/>
    <property type="match status" value="1"/>
</dbReference>
<evidence type="ECO:0000313" key="10">
    <source>
        <dbReference type="EMBL" id="KAK5990167.1"/>
    </source>
</evidence>
<gene>
    <name evidence="10" type="ORF">PT974_08433</name>
</gene>
<dbReference type="InterPro" id="IPR006786">
    <property type="entry name" value="Pinin_SDK_MemA"/>
</dbReference>
<feature type="compositionally biased region" description="Basic and acidic residues" evidence="8">
    <location>
        <begin position="126"/>
        <end position="153"/>
    </location>
</feature>
<keyword evidence="5" id="KW-0804">Transcription</keyword>
<evidence type="ECO:0000256" key="7">
    <source>
        <dbReference type="ARBA" id="ARBA00023242"/>
    </source>
</evidence>
<evidence type="ECO:0000259" key="9">
    <source>
        <dbReference type="Pfam" id="PF04696"/>
    </source>
</evidence>
<sequence length="312" mass="36159">MATATESVALAEQPSKLDDLENEADMSGVEDTGLKRKASDVNDDDDDEHDSPKRVRYDDSHEAAAESPRRSSSPSRSRMQEVTSNVHQERRIQAAQEEKKRGKRLFGGLMSTLNQTSTTTTTQQKRRQEIERRQQERIQKQRDEDDQKRTQKLARLKDVRMTEQISFEEAVMRNKHSKRLAMARFLQTRSEPRIYFLPWKPTPQQEDVIDEQISRAKKTIAREAEQFRVRKQRHIERYGPPRHRSVTPDLPAAAMRLESSGSISHATKAPENEQPPPTEDMNHDQHDQNDQHDQHDESGDVLVEAEEDMVIY</sequence>
<evidence type="ECO:0000256" key="2">
    <source>
        <dbReference type="ARBA" id="ARBA00010386"/>
    </source>
</evidence>
<feature type="compositionally biased region" description="Basic and acidic residues" evidence="8">
    <location>
        <begin position="87"/>
        <end position="100"/>
    </location>
</feature>
<dbReference type="Pfam" id="PF04696">
    <property type="entry name" value="Pinin_SDK_memA"/>
    <property type="match status" value="1"/>
</dbReference>
<evidence type="ECO:0000256" key="4">
    <source>
        <dbReference type="ARBA" id="ARBA00023015"/>
    </source>
</evidence>
<organism evidence="10 11">
    <name type="scientific">Cladobotryum mycophilum</name>
    <dbReference type="NCBI Taxonomy" id="491253"/>
    <lineage>
        <taxon>Eukaryota</taxon>
        <taxon>Fungi</taxon>
        <taxon>Dikarya</taxon>
        <taxon>Ascomycota</taxon>
        <taxon>Pezizomycotina</taxon>
        <taxon>Sordariomycetes</taxon>
        <taxon>Hypocreomycetidae</taxon>
        <taxon>Hypocreales</taxon>
        <taxon>Hypocreaceae</taxon>
        <taxon>Cladobotryum</taxon>
    </lineage>
</organism>
<comment type="similarity">
    <text evidence="2">Belongs to the pinin family.</text>
</comment>
<name>A0ABR0SEA9_9HYPO</name>
<dbReference type="PANTHER" id="PTHR12707">
    <property type="entry name" value="PINN"/>
    <property type="match status" value="1"/>
</dbReference>
<keyword evidence="3" id="KW-0507">mRNA processing</keyword>
<evidence type="ECO:0000256" key="3">
    <source>
        <dbReference type="ARBA" id="ARBA00022664"/>
    </source>
</evidence>
<evidence type="ECO:0000313" key="11">
    <source>
        <dbReference type="Proteomes" id="UP001338125"/>
    </source>
</evidence>
<evidence type="ECO:0000256" key="1">
    <source>
        <dbReference type="ARBA" id="ARBA00004123"/>
    </source>
</evidence>
<protein>
    <recommendedName>
        <fullName evidence="9">Pinin/SDK/MemA protein domain-containing protein</fullName>
    </recommendedName>
</protein>
<feature type="region of interest" description="Disordered" evidence="8">
    <location>
        <begin position="1"/>
        <end position="153"/>
    </location>
</feature>
<feature type="compositionally biased region" description="Basic and acidic residues" evidence="8">
    <location>
        <begin position="280"/>
        <end position="298"/>
    </location>
</feature>
<keyword evidence="6" id="KW-0508">mRNA splicing</keyword>
<keyword evidence="7" id="KW-0539">Nucleus</keyword>
<proteinExistence type="inferred from homology"/>
<dbReference type="EMBL" id="JAVFKD010000014">
    <property type="protein sequence ID" value="KAK5990167.1"/>
    <property type="molecule type" value="Genomic_DNA"/>
</dbReference>
<dbReference type="Proteomes" id="UP001338125">
    <property type="component" value="Unassembled WGS sequence"/>
</dbReference>